<dbReference type="InterPro" id="IPR003593">
    <property type="entry name" value="AAA+_ATPase"/>
</dbReference>
<gene>
    <name evidence="10" type="primary">cydD</name>
    <name evidence="10" type="ORF">ACFSUQ_09175</name>
</gene>
<reference evidence="11" key="1">
    <citation type="journal article" date="2019" name="Int. J. Syst. Evol. Microbiol.">
        <title>The Global Catalogue of Microorganisms (GCM) 10K type strain sequencing project: providing services to taxonomists for standard genome sequencing and annotation.</title>
        <authorList>
            <consortium name="The Broad Institute Genomics Platform"/>
            <consortium name="The Broad Institute Genome Sequencing Center for Infectious Disease"/>
            <person name="Wu L."/>
            <person name="Ma J."/>
        </authorList>
    </citation>
    <scope>NUCLEOTIDE SEQUENCE [LARGE SCALE GENOMIC DNA]</scope>
    <source>
        <strain evidence="11">TISTR 1511</strain>
    </source>
</reference>
<dbReference type="CDD" id="cd18584">
    <property type="entry name" value="ABC_6TM_AarD_CydD"/>
    <property type="match status" value="1"/>
</dbReference>
<accession>A0ABW5RL88</accession>
<dbReference type="PANTHER" id="PTHR24221:SF590">
    <property type="entry name" value="COMPONENT LINKED WITH THE ASSEMBLY OF CYTOCHROME' TRANSPORT TRANSMEMBRANE ATP-BINDING PROTEIN ABC TRANSPORTER CYDD-RELATED"/>
    <property type="match status" value="1"/>
</dbReference>
<sequence length="570" mass="59208">MKPLDPRLLKYARSSRAFLAIGAILGLLQGGALIGIAWSIARCVTQAIEGHGFDTLGPDFALLLIAVAVRGLAQWGMDWAGARAAATAKSELRGALMRKIAQTRGNSIAVPGASETEPAKRLGSAELTLLATHLLDALDSYFGKYLPQLLLTMIVMPLLILVTLIADPVSGITEIVVLPIIPLFMILIGWATQRAQAKQLDALSTLAASFLEIIEGLSTLKIFGRARRQRDRIRTITDDYRKSTMKVLRVTFLSGFALELFASLSVALVAVQIGIRLIDNEMALFAGLFALILAPEVFAPLRAVGAQFHAASEGVQASATVFAILDAPEGATGSAPEGAERDANATGAATALEIHNAAVQYDGHVVFDGLTASFAAGLITALTGESGAGKSTLLGFIRGEVEGTGNCTISSATGSRACHRDDIAWMGQSAGLIEGTVFDNVALGQPDASPEQVRAALSLAGFATVDPQQSLGVGGAGLSGGQAQRVALARAIVRARAKDCPVVLLDEPTSALDADREREVISAMRALADEGRIVVVVSHRPAVIAAADATVTLTAPVHPAAAAASEGAHA</sequence>
<protein>
    <submittedName>
        <fullName evidence="10">Thiol reductant ABC exporter subunit CydD</fullName>
    </submittedName>
</protein>
<dbReference type="Gene3D" id="1.20.1560.10">
    <property type="entry name" value="ABC transporter type 1, transmembrane domain"/>
    <property type="match status" value="1"/>
</dbReference>
<dbReference type="Gene3D" id="3.40.50.300">
    <property type="entry name" value="P-loop containing nucleotide triphosphate hydrolases"/>
    <property type="match status" value="1"/>
</dbReference>
<dbReference type="InterPro" id="IPR011527">
    <property type="entry name" value="ABC1_TM_dom"/>
</dbReference>
<dbReference type="NCBIfam" id="TIGR02857">
    <property type="entry name" value="CydD"/>
    <property type="match status" value="1"/>
</dbReference>
<dbReference type="SUPFAM" id="SSF90123">
    <property type="entry name" value="ABC transporter transmembrane region"/>
    <property type="match status" value="1"/>
</dbReference>
<dbReference type="InterPro" id="IPR014216">
    <property type="entry name" value="ABC_transptr_CydD"/>
</dbReference>
<dbReference type="SUPFAM" id="SSF52540">
    <property type="entry name" value="P-loop containing nucleoside triphosphate hydrolases"/>
    <property type="match status" value="1"/>
</dbReference>
<feature type="transmembrane region" description="Helical" evidence="7">
    <location>
        <begin position="250"/>
        <end position="275"/>
    </location>
</feature>
<dbReference type="InterPro" id="IPR017871">
    <property type="entry name" value="ABC_transporter-like_CS"/>
</dbReference>
<evidence type="ECO:0000256" key="4">
    <source>
        <dbReference type="ARBA" id="ARBA00022840"/>
    </source>
</evidence>
<dbReference type="InterPro" id="IPR039421">
    <property type="entry name" value="Type_1_exporter"/>
</dbReference>
<dbReference type="EMBL" id="JBHUNF010000009">
    <property type="protein sequence ID" value="MFD2675461.1"/>
    <property type="molecule type" value="Genomic_DNA"/>
</dbReference>
<dbReference type="PROSITE" id="PS00211">
    <property type="entry name" value="ABC_TRANSPORTER_1"/>
    <property type="match status" value="1"/>
</dbReference>
<dbReference type="SMART" id="SM00382">
    <property type="entry name" value="AAA"/>
    <property type="match status" value="1"/>
</dbReference>
<keyword evidence="11" id="KW-1185">Reference proteome</keyword>
<dbReference type="PROSITE" id="PS50893">
    <property type="entry name" value="ABC_TRANSPORTER_2"/>
    <property type="match status" value="1"/>
</dbReference>
<feature type="transmembrane region" description="Helical" evidence="7">
    <location>
        <begin position="172"/>
        <end position="191"/>
    </location>
</feature>
<feature type="transmembrane region" description="Helical" evidence="7">
    <location>
        <begin position="149"/>
        <end position="166"/>
    </location>
</feature>
<dbReference type="Pfam" id="PF00664">
    <property type="entry name" value="ABC_membrane"/>
    <property type="match status" value="1"/>
</dbReference>
<dbReference type="Pfam" id="PF00005">
    <property type="entry name" value="ABC_tran"/>
    <property type="match status" value="1"/>
</dbReference>
<keyword evidence="5 7" id="KW-1133">Transmembrane helix</keyword>
<evidence type="ECO:0000259" key="9">
    <source>
        <dbReference type="PROSITE" id="PS50929"/>
    </source>
</evidence>
<evidence type="ECO:0000256" key="7">
    <source>
        <dbReference type="SAM" id="Phobius"/>
    </source>
</evidence>
<dbReference type="Proteomes" id="UP001597453">
    <property type="component" value="Unassembled WGS sequence"/>
</dbReference>
<evidence type="ECO:0000256" key="3">
    <source>
        <dbReference type="ARBA" id="ARBA00022741"/>
    </source>
</evidence>
<evidence type="ECO:0000256" key="1">
    <source>
        <dbReference type="ARBA" id="ARBA00004651"/>
    </source>
</evidence>
<evidence type="ECO:0000313" key="10">
    <source>
        <dbReference type="EMBL" id="MFD2675461.1"/>
    </source>
</evidence>
<dbReference type="RefSeq" id="WP_066058267.1">
    <property type="nucleotide sequence ID" value="NZ_JBHUNF010000009.1"/>
</dbReference>
<dbReference type="InterPro" id="IPR036640">
    <property type="entry name" value="ABC1_TM_sf"/>
</dbReference>
<feature type="domain" description="ABC transporter" evidence="8">
    <location>
        <begin position="352"/>
        <end position="570"/>
    </location>
</feature>
<evidence type="ECO:0000256" key="2">
    <source>
        <dbReference type="ARBA" id="ARBA00022692"/>
    </source>
</evidence>
<keyword evidence="4" id="KW-0067">ATP-binding</keyword>
<evidence type="ECO:0000259" key="8">
    <source>
        <dbReference type="PROSITE" id="PS50893"/>
    </source>
</evidence>
<feature type="domain" description="ABC transmembrane type-1" evidence="9">
    <location>
        <begin position="20"/>
        <end position="313"/>
    </location>
</feature>
<keyword evidence="6 7" id="KW-0472">Membrane</keyword>
<dbReference type="PROSITE" id="PS50929">
    <property type="entry name" value="ABC_TM1F"/>
    <property type="match status" value="1"/>
</dbReference>
<comment type="subcellular location">
    <subcellularLocation>
        <location evidence="1">Cell membrane</location>
        <topology evidence="1">Multi-pass membrane protein</topology>
    </subcellularLocation>
</comment>
<evidence type="ECO:0000256" key="5">
    <source>
        <dbReference type="ARBA" id="ARBA00022989"/>
    </source>
</evidence>
<name>A0ABW5RL88_9MICO</name>
<proteinExistence type="predicted"/>
<keyword evidence="3" id="KW-0547">Nucleotide-binding</keyword>
<dbReference type="PANTHER" id="PTHR24221">
    <property type="entry name" value="ATP-BINDING CASSETTE SUB-FAMILY B"/>
    <property type="match status" value="1"/>
</dbReference>
<feature type="transmembrane region" description="Helical" evidence="7">
    <location>
        <begin position="55"/>
        <end position="73"/>
    </location>
</feature>
<keyword evidence="2 7" id="KW-0812">Transmembrane</keyword>
<evidence type="ECO:0000313" key="11">
    <source>
        <dbReference type="Proteomes" id="UP001597453"/>
    </source>
</evidence>
<dbReference type="InterPro" id="IPR027417">
    <property type="entry name" value="P-loop_NTPase"/>
</dbReference>
<evidence type="ECO:0000256" key="6">
    <source>
        <dbReference type="ARBA" id="ARBA00023136"/>
    </source>
</evidence>
<comment type="caution">
    <text evidence="10">The sequence shown here is derived from an EMBL/GenBank/DDBJ whole genome shotgun (WGS) entry which is preliminary data.</text>
</comment>
<dbReference type="InterPro" id="IPR003439">
    <property type="entry name" value="ABC_transporter-like_ATP-bd"/>
</dbReference>
<organism evidence="10 11">
    <name type="scientific">Gulosibacter bifidus</name>
    <dbReference type="NCBI Taxonomy" id="272239"/>
    <lineage>
        <taxon>Bacteria</taxon>
        <taxon>Bacillati</taxon>
        <taxon>Actinomycetota</taxon>
        <taxon>Actinomycetes</taxon>
        <taxon>Micrococcales</taxon>
        <taxon>Microbacteriaceae</taxon>
        <taxon>Gulosibacter</taxon>
    </lineage>
</organism>